<dbReference type="PANTHER" id="PTHR30537:SF21">
    <property type="entry name" value="HTH-TYPE TRANSCRIPTIONAL REGULATOR SINR-RELATED"/>
    <property type="match status" value="1"/>
</dbReference>
<dbReference type="InterPro" id="IPR005119">
    <property type="entry name" value="LysR_subst-bd"/>
</dbReference>
<dbReference type="InterPro" id="IPR000847">
    <property type="entry name" value="LysR_HTH_N"/>
</dbReference>
<dbReference type="GO" id="GO:0003700">
    <property type="term" value="F:DNA-binding transcription factor activity"/>
    <property type="evidence" value="ECO:0007669"/>
    <property type="project" value="InterPro"/>
</dbReference>
<dbReference type="InterPro" id="IPR036388">
    <property type="entry name" value="WH-like_DNA-bd_sf"/>
</dbReference>
<dbReference type="InterPro" id="IPR036390">
    <property type="entry name" value="WH_DNA-bd_sf"/>
</dbReference>
<dbReference type="InterPro" id="IPR058163">
    <property type="entry name" value="LysR-type_TF_proteobact-type"/>
</dbReference>
<evidence type="ECO:0000313" key="6">
    <source>
        <dbReference type="EMBL" id="AGZ03805.1"/>
    </source>
</evidence>
<keyword evidence="2" id="KW-0805">Transcription regulation</keyword>
<comment type="similarity">
    <text evidence="1">Belongs to the LysR transcriptional regulatory family.</text>
</comment>
<evidence type="ECO:0000256" key="4">
    <source>
        <dbReference type="ARBA" id="ARBA00023163"/>
    </source>
</evidence>
<dbReference type="PRINTS" id="PR00039">
    <property type="entry name" value="HTHLYSR"/>
</dbReference>
<dbReference type="SUPFAM" id="SSF46785">
    <property type="entry name" value="Winged helix' DNA-binding domain"/>
    <property type="match status" value="1"/>
</dbReference>
<evidence type="ECO:0000256" key="1">
    <source>
        <dbReference type="ARBA" id="ARBA00009437"/>
    </source>
</evidence>
<reference evidence="6" key="1">
    <citation type="journal article" date="2014" name="J. Antimicrob. Chemother.">
        <title>Serratia marcescens harbouring SME-type class A carbapenemases in Canada and the presence of blaSME on a novel genomic island, SmarGI1-1.</title>
        <authorList>
            <person name="Mataseje L.F."/>
            <person name="Boyd D.A."/>
            <person name="Delport J."/>
            <person name="Hoang L."/>
            <person name="Imperial M."/>
            <person name="Lefebvre B."/>
            <person name="Kuhn M."/>
            <person name="Van Caeseele P."/>
            <person name="Willey B.M."/>
            <person name="Mulvey M.R."/>
        </authorList>
    </citation>
    <scope>NUCLEOTIDE SEQUENCE</scope>
    <source>
        <strain evidence="6">N11-2820</strain>
    </source>
</reference>
<dbReference type="Pfam" id="PF03466">
    <property type="entry name" value="LysR_substrate"/>
    <property type="match status" value="1"/>
</dbReference>
<dbReference type="SUPFAM" id="SSF53850">
    <property type="entry name" value="Periplasmic binding protein-like II"/>
    <property type="match status" value="1"/>
</dbReference>
<protein>
    <submittedName>
        <fullName evidence="6">YiaU transcriptional regulator</fullName>
    </submittedName>
</protein>
<dbReference type="EMBL" id="KF318367">
    <property type="protein sequence ID" value="AGZ03805.1"/>
    <property type="molecule type" value="Genomic_DNA"/>
</dbReference>
<dbReference type="GO" id="GO:0006351">
    <property type="term" value="P:DNA-templated transcription"/>
    <property type="evidence" value="ECO:0007669"/>
    <property type="project" value="TreeGrafter"/>
</dbReference>
<keyword evidence="4" id="KW-0804">Transcription</keyword>
<sequence>MTMPPKVYIIFDIQTHTSRPVKEKDFRIEELRIVRVIAETASVSKAAQLLDMPQSNVSRALTALERRLGLELFLRGPRTLSLTEFGEQFLRRASQLLNEHSDLLDMAGTYKRSLNGMVTLGAPIGIHAFLASYLLPPLLHAAPALTVDLVTRNPDEREKKYGAVFDSDCDLLISFFQPQNESLIARPFTRFRVGLFAAPDYIARSPLNELDELSQHRCITLRMLGGIRNTWSGYSAQGELVQVEINGASVCDNILPAIELAKQGLGIVYAPYYSVAAELDAGTLLPCLARERGIDMQAYLIYRRRGVLPHRVQVTMDSIMESVKLHAHRLI</sequence>
<dbReference type="AlphaFoldDB" id="U5TRY1"/>
<evidence type="ECO:0000259" key="5">
    <source>
        <dbReference type="PROSITE" id="PS50931"/>
    </source>
</evidence>
<dbReference type="PROSITE" id="PS50931">
    <property type="entry name" value="HTH_LYSR"/>
    <property type="match status" value="1"/>
</dbReference>
<dbReference type="Gene3D" id="1.10.10.10">
    <property type="entry name" value="Winged helix-like DNA-binding domain superfamily/Winged helix DNA-binding domain"/>
    <property type="match status" value="1"/>
</dbReference>
<evidence type="ECO:0000256" key="3">
    <source>
        <dbReference type="ARBA" id="ARBA00023125"/>
    </source>
</evidence>
<proteinExistence type="inferred from homology"/>
<keyword evidence="3" id="KW-0238">DNA-binding</keyword>
<dbReference type="Gene3D" id="3.40.190.290">
    <property type="match status" value="1"/>
</dbReference>
<dbReference type="Pfam" id="PF00126">
    <property type="entry name" value="HTH_1"/>
    <property type="match status" value="1"/>
</dbReference>
<evidence type="ECO:0000256" key="2">
    <source>
        <dbReference type="ARBA" id="ARBA00023015"/>
    </source>
</evidence>
<feature type="domain" description="HTH lysR-type" evidence="5">
    <location>
        <begin position="26"/>
        <end position="83"/>
    </location>
</feature>
<dbReference type="PANTHER" id="PTHR30537">
    <property type="entry name" value="HTH-TYPE TRANSCRIPTIONAL REGULATOR"/>
    <property type="match status" value="1"/>
</dbReference>
<organism evidence="6">
    <name type="scientific">Serratia marcescens</name>
    <dbReference type="NCBI Taxonomy" id="615"/>
    <lineage>
        <taxon>Bacteria</taxon>
        <taxon>Pseudomonadati</taxon>
        <taxon>Pseudomonadota</taxon>
        <taxon>Gammaproteobacteria</taxon>
        <taxon>Enterobacterales</taxon>
        <taxon>Yersiniaceae</taxon>
        <taxon>Serratia</taxon>
    </lineage>
</organism>
<gene>
    <name evidence="6" type="primary">yiaU</name>
    <name evidence="6" type="ORF">SME112820_41</name>
</gene>
<name>U5TRY1_SERMA</name>
<accession>U5TRY1</accession>
<dbReference type="GO" id="GO:0043565">
    <property type="term" value="F:sequence-specific DNA binding"/>
    <property type="evidence" value="ECO:0007669"/>
    <property type="project" value="TreeGrafter"/>
</dbReference>